<dbReference type="AlphaFoldDB" id="A0AAW1MKR2"/>
<dbReference type="PANTHER" id="PTHR21087:SF23">
    <property type="entry name" value="INACTIVE SHIKIMATE KINASE LIKE 2, CHLOROPLASTIC-RELATED"/>
    <property type="match status" value="1"/>
</dbReference>
<comment type="similarity">
    <text evidence="1">Belongs to the shikimate kinase family.</text>
</comment>
<gene>
    <name evidence="3" type="ORF">RND81_02G053600</name>
</gene>
<comment type="caution">
    <text evidence="3">The sequence shown here is derived from an EMBL/GenBank/DDBJ whole genome shotgun (WGS) entry which is preliminary data.</text>
</comment>
<keyword evidence="4" id="KW-1185">Reference proteome</keyword>
<evidence type="ECO:0000313" key="3">
    <source>
        <dbReference type="EMBL" id="KAK9748385.1"/>
    </source>
</evidence>
<name>A0AAW1MKR2_SAPOF</name>
<evidence type="ECO:0000259" key="2">
    <source>
        <dbReference type="PROSITE" id="PS51203"/>
    </source>
</evidence>
<dbReference type="SUPFAM" id="SSF49764">
    <property type="entry name" value="HSP20-like chaperones"/>
    <property type="match status" value="1"/>
</dbReference>
<proteinExistence type="inferred from homology"/>
<dbReference type="Gene3D" id="3.40.50.300">
    <property type="entry name" value="P-loop containing nucleotide triphosphate hydrolases"/>
    <property type="match status" value="1"/>
</dbReference>
<dbReference type="PROSITE" id="PS51257">
    <property type="entry name" value="PROKAR_LIPOPROTEIN"/>
    <property type="match status" value="1"/>
</dbReference>
<dbReference type="InterPro" id="IPR031322">
    <property type="entry name" value="Shikimate/glucono_kinase"/>
</dbReference>
<dbReference type="GO" id="GO:0005829">
    <property type="term" value="C:cytosol"/>
    <property type="evidence" value="ECO:0007669"/>
    <property type="project" value="TreeGrafter"/>
</dbReference>
<reference evidence="3" key="1">
    <citation type="submission" date="2024-03" db="EMBL/GenBank/DDBJ databases">
        <title>WGS assembly of Saponaria officinalis var. Norfolk2.</title>
        <authorList>
            <person name="Jenkins J."/>
            <person name="Shu S."/>
            <person name="Grimwood J."/>
            <person name="Barry K."/>
            <person name="Goodstein D."/>
            <person name="Schmutz J."/>
            <person name="Leebens-Mack J."/>
            <person name="Osbourn A."/>
        </authorList>
    </citation>
    <scope>NUCLEOTIDE SEQUENCE [LARGE SCALE GENOMIC DNA]</scope>
    <source>
        <strain evidence="3">JIC</strain>
    </source>
</reference>
<dbReference type="PANTHER" id="PTHR21087">
    <property type="entry name" value="SHIKIMATE KINASE"/>
    <property type="match status" value="1"/>
</dbReference>
<organism evidence="3 4">
    <name type="scientific">Saponaria officinalis</name>
    <name type="common">Common soapwort</name>
    <name type="synonym">Lychnis saponaria</name>
    <dbReference type="NCBI Taxonomy" id="3572"/>
    <lineage>
        <taxon>Eukaryota</taxon>
        <taxon>Viridiplantae</taxon>
        <taxon>Streptophyta</taxon>
        <taxon>Embryophyta</taxon>
        <taxon>Tracheophyta</taxon>
        <taxon>Spermatophyta</taxon>
        <taxon>Magnoliopsida</taxon>
        <taxon>eudicotyledons</taxon>
        <taxon>Gunneridae</taxon>
        <taxon>Pentapetalae</taxon>
        <taxon>Caryophyllales</taxon>
        <taxon>Caryophyllaceae</taxon>
        <taxon>Caryophylleae</taxon>
        <taxon>Saponaria</taxon>
    </lineage>
</organism>
<dbReference type="EMBL" id="JBDFQZ010000002">
    <property type="protein sequence ID" value="KAK9748385.1"/>
    <property type="molecule type" value="Genomic_DNA"/>
</dbReference>
<sequence length="379" mass="41141">MASLNLRLAPNTNVVTTSSSSSSSSSCPCIAATLTLTHFPISFPRLASRNLTRFNFVSCHSLSVVPPGAVQYEFCDGAYDVELRLLLTGMGVQSSKEIQVDVDDNSLSVRVKKSELYPTLMETTQLYGRVKPGETIWYLDDDQLVINLRKQDEQLKWPGITESWESLSVGVFQLLKGTSIFLVGDSSEINQKVSEELAVGLGYTPIDTQGLLETFGNRSVRSWVDAEGSDSVAVAEEAVLESLSSHVRVVVATLGGQHGAAARAEKWRHLYAGFTVWLSQSEASDEDSAKDEARKQVDDGSQAYSKADVVVKLGGWDPAHAKTVAQASLSALKQLILSDKKLPGKKSLYIRLGCRGDWPNINPPGWDPSSETDVSNAAL</sequence>
<protein>
    <recommendedName>
        <fullName evidence="2">CS domain-containing protein</fullName>
    </recommendedName>
</protein>
<dbReference type="InterPro" id="IPR008978">
    <property type="entry name" value="HSP20-like_chaperone"/>
</dbReference>
<dbReference type="GO" id="GO:0006950">
    <property type="term" value="P:response to stress"/>
    <property type="evidence" value="ECO:0007669"/>
    <property type="project" value="UniProtKB-ARBA"/>
</dbReference>
<evidence type="ECO:0000256" key="1">
    <source>
        <dbReference type="ARBA" id="ARBA00006997"/>
    </source>
</evidence>
<accession>A0AAW1MKR2</accession>
<evidence type="ECO:0000313" key="4">
    <source>
        <dbReference type="Proteomes" id="UP001443914"/>
    </source>
</evidence>
<feature type="domain" description="CS" evidence="2">
    <location>
        <begin position="67"/>
        <end position="161"/>
    </location>
</feature>
<dbReference type="InterPro" id="IPR027417">
    <property type="entry name" value="P-loop_NTPase"/>
</dbReference>
<dbReference type="Proteomes" id="UP001443914">
    <property type="component" value="Unassembled WGS sequence"/>
</dbReference>
<dbReference type="Pfam" id="PF01202">
    <property type="entry name" value="SKI"/>
    <property type="match status" value="1"/>
</dbReference>
<dbReference type="PROSITE" id="PS51203">
    <property type="entry name" value="CS"/>
    <property type="match status" value="1"/>
</dbReference>
<dbReference type="Pfam" id="PF04969">
    <property type="entry name" value="CS"/>
    <property type="match status" value="1"/>
</dbReference>
<dbReference type="CDD" id="cd06463">
    <property type="entry name" value="p23_like"/>
    <property type="match status" value="1"/>
</dbReference>
<dbReference type="InterPro" id="IPR007052">
    <property type="entry name" value="CS_dom"/>
</dbReference>
<dbReference type="Gene3D" id="2.60.40.790">
    <property type="match status" value="1"/>
</dbReference>